<proteinExistence type="predicted"/>
<dbReference type="HOGENOM" id="CLU_1078350_0_0_1"/>
<feature type="compositionally biased region" description="Basic and acidic residues" evidence="1">
    <location>
        <begin position="210"/>
        <end position="223"/>
    </location>
</feature>
<dbReference type="OrthoDB" id="3693861at2759"/>
<reference evidence="2 3" key="2">
    <citation type="journal article" date="2013" name="PLoS Genet.">
        <title>Comparative genome structure, secondary metabolite, and effector coding capacity across Cochliobolus pathogens.</title>
        <authorList>
            <person name="Condon B.J."/>
            <person name="Leng Y."/>
            <person name="Wu D."/>
            <person name="Bushley K.E."/>
            <person name="Ohm R.A."/>
            <person name="Otillar R."/>
            <person name="Martin J."/>
            <person name="Schackwitz W."/>
            <person name="Grimwood J."/>
            <person name="MohdZainudin N."/>
            <person name="Xue C."/>
            <person name="Wang R."/>
            <person name="Manning V.A."/>
            <person name="Dhillon B."/>
            <person name="Tu Z.J."/>
            <person name="Steffenson B.J."/>
            <person name="Salamov A."/>
            <person name="Sun H."/>
            <person name="Lowry S."/>
            <person name="LaButti K."/>
            <person name="Han J."/>
            <person name="Copeland A."/>
            <person name="Lindquist E."/>
            <person name="Barry K."/>
            <person name="Schmutz J."/>
            <person name="Baker S.E."/>
            <person name="Ciuffetti L.M."/>
            <person name="Grigoriev I.V."/>
            <person name="Zhong S."/>
            <person name="Turgeon B.G."/>
        </authorList>
    </citation>
    <scope>NUCLEOTIDE SEQUENCE [LARGE SCALE GENOMIC DNA]</scope>
    <source>
        <strain evidence="3">28A</strain>
    </source>
</reference>
<evidence type="ECO:0000256" key="1">
    <source>
        <dbReference type="SAM" id="MobiDB-lite"/>
    </source>
</evidence>
<reference evidence="2 3" key="1">
    <citation type="journal article" date="2012" name="PLoS Pathog.">
        <title>Diverse lifestyles and strategies of plant pathogenesis encoded in the genomes of eighteen Dothideomycetes fungi.</title>
        <authorList>
            <person name="Ohm R.A."/>
            <person name="Feau N."/>
            <person name="Henrissat B."/>
            <person name="Schoch C.L."/>
            <person name="Horwitz B.A."/>
            <person name="Barry K.W."/>
            <person name="Condon B.J."/>
            <person name="Copeland A.C."/>
            <person name="Dhillon B."/>
            <person name="Glaser F."/>
            <person name="Hesse C.N."/>
            <person name="Kosti I."/>
            <person name="LaButti K."/>
            <person name="Lindquist E.A."/>
            <person name="Lucas S."/>
            <person name="Salamov A.A."/>
            <person name="Bradshaw R.E."/>
            <person name="Ciuffetti L."/>
            <person name="Hamelin R.C."/>
            <person name="Kema G.H.J."/>
            <person name="Lawrence C."/>
            <person name="Scott J.A."/>
            <person name="Spatafora J.W."/>
            <person name="Turgeon B.G."/>
            <person name="de Wit P.J.G.M."/>
            <person name="Zhong S."/>
            <person name="Goodwin S.B."/>
            <person name="Grigoriev I.V."/>
        </authorList>
    </citation>
    <scope>NUCLEOTIDE SEQUENCE [LARGE SCALE GENOMIC DNA]</scope>
    <source>
        <strain evidence="3">28A</strain>
    </source>
</reference>
<dbReference type="AlphaFoldDB" id="R0IUE2"/>
<dbReference type="RefSeq" id="XP_008024279.1">
    <property type="nucleotide sequence ID" value="XM_008026088.1"/>
</dbReference>
<feature type="region of interest" description="Disordered" evidence="1">
    <location>
        <begin position="1"/>
        <end position="258"/>
    </location>
</feature>
<protein>
    <submittedName>
        <fullName evidence="2">Uncharacterized protein</fullName>
    </submittedName>
</protein>
<feature type="compositionally biased region" description="Low complexity" evidence="1">
    <location>
        <begin position="85"/>
        <end position="118"/>
    </location>
</feature>
<feature type="compositionally biased region" description="Basic and acidic residues" evidence="1">
    <location>
        <begin position="136"/>
        <end position="162"/>
    </location>
</feature>
<gene>
    <name evidence="2" type="ORF">SETTUDRAFT_184171</name>
</gene>
<feature type="compositionally biased region" description="Polar residues" evidence="1">
    <location>
        <begin position="34"/>
        <end position="45"/>
    </location>
</feature>
<feature type="compositionally biased region" description="Basic residues" evidence="1">
    <location>
        <begin position="54"/>
        <end position="63"/>
    </location>
</feature>
<dbReference type="EMBL" id="KB908548">
    <property type="protein sequence ID" value="EOA88246.1"/>
    <property type="molecule type" value="Genomic_DNA"/>
</dbReference>
<sequence>MPLFRFDGMQRPSHRSSRRSPSPPPSAYVGPYSGNPNTRYANPSYTGYDDPRTPSRRPQRRATHASSGPTHFMPNAAHYMNPYATTTTTTTTSRPSRPSHSYSYSDAAPPPYSASASSSRHHRTASIRDPYGNRYNHRDLSPVREDTRPRGFVDIDRHRRDVSPLGTSRFEQPAGWHSRSEVSRAREEHGLGISMRGSPFAGGEYGGLGDRSREGSRRSRRSEGGGGDGGFSRRSSRRGEYEMQSAFRDGGFSDWMNF</sequence>
<evidence type="ECO:0000313" key="2">
    <source>
        <dbReference type="EMBL" id="EOA88246.1"/>
    </source>
</evidence>
<dbReference type="Proteomes" id="UP000016935">
    <property type="component" value="Unassembled WGS sequence"/>
</dbReference>
<keyword evidence="3" id="KW-1185">Reference proteome</keyword>
<evidence type="ECO:0000313" key="3">
    <source>
        <dbReference type="Proteomes" id="UP000016935"/>
    </source>
</evidence>
<name>R0IUE2_EXST2</name>
<accession>R0IUE2</accession>
<dbReference type="GeneID" id="19402023"/>
<organism evidence="2 3">
    <name type="scientific">Exserohilum turcicum (strain 28A)</name>
    <name type="common">Northern leaf blight fungus</name>
    <name type="synonym">Setosphaeria turcica</name>
    <dbReference type="NCBI Taxonomy" id="671987"/>
    <lineage>
        <taxon>Eukaryota</taxon>
        <taxon>Fungi</taxon>
        <taxon>Dikarya</taxon>
        <taxon>Ascomycota</taxon>
        <taxon>Pezizomycotina</taxon>
        <taxon>Dothideomycetes</taxon>
        <taxon>Pleosporomycetidae</taxon>
        <taxon>Pleosporales</taxon>
        <taxon>Pleosporineae</taxon>
        <taxon>Pleosporaceae</taxon>
        <taxon>Exserohilum</taxon>
    </lineage>
</organism>
<feature type="compositionally biased region" description="Basic and acidic residues" evidence="1">
    <location>
        <begin position="178"/>
        <end position="190"/>
    </location>
</feature>